<dbReference type="SMART" id="SM00575">
    <property type="entry name" value="ZnF_PMZ"/>
    <property type="match status" value="1"/>
</dbReference>
<evidence type="ECO:0000313" key="8">
    <source>
        <dbReference type="RefSeq" id="XP_056843101.1"/>
    </source>
</evidence>
<dbReference type="Pfam" id="PF03108">
    <property type="entry name" value="DBD_Tnp_Mut"/>
    <property type="match status" value="1"/>
</dbReference>
<name>A0A9W3BV02_RAPSA</name>
<dbReference type="Pfam" id="PF10551">
    <property type="entry name" value="MULE"/>
    <property type="match status" value="1"/>
</dbReference>
<organism evidence="7 8">
    <name type="scientific">Raphanus sativus</name>
    <name type="common">Radish</name>
    <name type="synonym">Raphanus raphanistrum var. sativus</name>
    <dbReference type="NCBI Taxonomy" id="3726"/>
    <lineage>
        <taxon>Eukaryota</taxon>
        <taxon>Viridiplantae</taxon>
        <taxon>Streptophyta</taxon>
        <taxon>Embryophyta</taxon>
        <taxon>Tracheophyta</taxon>
        <taxon>Spermatophyta</taxon>
        <taxon>Magnoliopsida</taxon>
        <taxon>eudicotyledons</taxon>
        <taxon>Gunneridae</taxon>
        <taxon>Pentapetalae</taxon>
        <taxon>rosids</taxon>
        <taxon>malvids</taxon>
        <taxon>Brassicales</taxon>
        <taxon>Brassicaceae</taxon>
        <taxon>Brassiceae</taxon>
        <taxon>Raphanus</taxon>
    </lineage>
</organism>
<protein>
    <submittedName>
        <fullName evidence="8">Uncharacterized protein LOC130495675</fullName>
    </submittedName>
</protein>
<dbReference type="KEGG" id="rsz:130495675"/>
<dbReference type="GO" id="GO:0008270">
    <property type="term" value="F:zinc ion binding"/>
    <property type="evidence" value="ECO:0007669"/>
    <property type="project" value="UniProtKB-KW"/>
</dbReference>
<dbReference type="InterPro" id="IPR006564">
    <property type="entry name" value="Znf_PMZ"/>
</dbReference>
<keyword evidence="1" id="KW-0479">Metal-binding</keyword>
<evidence type="ECO:0000256" key="3">
    <source>
        <dbReference type="ARBA" id="ARBA00022833"/>
    </source>
</evidence>
<dbReference type="InterPro" id="IPR007527">
    <property type="entry name" value="Znf_SWIM"/>
</dbReference>
<evidence type="ECO:0000256" key="5">
    <source>
        <dbReference type="SAM" id="MobiDB-lite"/>
    </source>
</evidence>
<dbReference type="PROSITE" id="PS50966">
    <property type="entry name" value="ZF_SWIM"/>
    <property type="match status" value="1"/>
</dbReference>
<dbReference type="Proteomes" id="UP000504610">
    <property type="component" value="Chromosome 6"/>
</dbReference>
<dbReference type="PANTHER" id="PTHR31973:SF195">
    <property type="entry name" value="MUDR FAMILY TRANSPOSASE"/>
    <property type="match status" value="1"/>
</dbReference>
<evidence type="ECO:0000313" key="7">
    <source>
        <dbReference type="Proteomes" id="UP000504610"/>
    </source>
</evidence>
<dbReference type="InterPro" id="IPR004332">
    <property type="entry name" value="Transposase_MuDR"/>
</dbReference>
<dbReference type="RefSeq" id="XP_056843101.1">
    <property type="nucleotide sequence ID" value="XM_056987121.1"/>
</dbReference>
<keyword evidence="2 4" id="KW-0863">Zinc-finger</keyword>
<dbReference type="OrthoDB" id="1023995at2759"/>
<keyword evidence="7" id="KW-1185">Reference proteome</keyword>
<evidence type="ECO:0000259" key="6">
    <source>
        <dbReference type="PROSITE" id="PS50966"/>
    </source>
</evidence>
<feature type="region of interest" description="Disordered" evidence="5">
    <location>
        <begin position="193"/>
        <end position="221"/>
    </location>
</feature>
<accession>A0A9W3BV02</accession>
<proteinExistence type="predicted"/>
<feature type="compositionally biased region" description="Basic and acidic residues" evidence="5">
    <location>
        <begin position="212"/>
        <end position="221"/>
    </location>
</feature>
<sequence>MIEVCSVCGEWKLINGIHWDFTIDVDRGCSFSMIHEDISYNDLIGVVLEDFGIDDNKNSVNLSYLSPSKLNFGTKELPPVFIRNDRQVTSYMNKLQENADIHLCVTIKRKAQISPLIISNMMQTRDEISSTHDSPIAGSSNAFERGKHTHLDSECNNIHRVDEVSGIEHTRIRYTPISPSSGVIGNKRGLHSMGPDVYGSEKSKLSSFSSRRGRESMREDSHSHSEILSPICFANQRDDDNDLFCGKFFKDKKEMSTKLKLHAVSQGFEFSTQYSDKQRYILKCVDEKCSWDFRAKSVKESQSFVVRHYVSKHTCDTSLRRVNHRQATAKMLGSMISNGYKGGKIGLKPKQIIDKARDDHGVVISYSKAWRCQEHAQDLARGTPDDSFEALPSWFHMFKEKNPGSVTFIEVDSVGKFKYAFLSFGPTIRGFKLMRKVLSIDGAHLKSKYKGTLLAATAQDGNFHLYPIAFAIVDSENEASWSWFMTCMKTIIPDEEDLVFISDRAASIEKALLQHYPLAHHGICIFHFEKNVLDKFKSTTLIPLIVEAAYAYTKGDFHYLFDEIEESDPEVAEYLRKADFKKWSRAYSLANRYNMMTSNLAESINSLLKESREYPIVCLFDTIRMIMTRWFTERREEGTRHIHLSTFKVGGKMKELYNLKSRWLEVSKINDLEYEIKGDTGDQVVNFQNRHCSCLVFDVEKFPCAHAIAAAKAGNKHENDYVDDFFSNERFKQVYSESIYPVGDKAYWDIPLDVAKFVCRPPSTRFPSGRRKKKKNSKFVGVWKIPFQIPINTQRLQMQQMWAARTQQEYMC</sequence>
<dbReference type="Pfam" id="PF04434">
    <property type="entry name" value="SWIM"/>
    <property type="match status" value="1"/>
</dbReference>
<dbReference type="GeneID" id="130495675"/>
<evidence type="ECO:0000256" key="2">
    <source>
        <dbReference type="ARBA" id="ARBA00022771"/>
    </source>
</evidence>
<keyword evidence="3" id="KW-0862">Zinc</keyword>
<dbReference type="PANTHER" id="PTHR31973">
    <property type="entry name" value="POLYPROTEIN, PUTATIVE-RELATED"/>
    <property type="match status" value="1"/>
</dbReference>
<evidence type="ECO:0000256" key="4">
    <source>
        <dbReference type="PROSITE-ProRule" id="PRU00325"/>
    </source>
</evidence>
<dbReference type="AlphaFoldDB" id="A0A9W3BV02"/>
<gene>
    <name evidence="8" type="primary">LOC130495675</name>
</gene>
<reference evidence="8" key="2">
    <citation type="submission" date="2025-08" db="UniProtKB">
        <authorList>
            <consortium name="RefSeq"/>
        </authorList>
    </citation>
    <scope>IDENTIFICATION</scope>
    <source>
        <tissue evidence="8">Leaf</tissue>
    </source>
</reference>
<feature type="domain" description="SWIM-type" evidence="6">
    <location>
        <begin position="674"/>
        <end position="715"/>
    </location>
</feature>
<reference evidence="7" key="1">
    <citation type="journal article" date="2019" name="Database">
        <title>The radish genome database (RadishGD): an integrated information resource for radish genomics.</title>
        <authorList>
            <person name="Yu H.J."/>
            <person name="Baek S."/>
            <person name="Lee Y.J."/>
            <person name="Cho A."/>
            <person name="Mun J.H."/>
        </authorList>
    </citation>
    <scope>NUCLEOTIDE SEQUENCE [LARGE SCALE GENOMIC DNA]</scope>
    <source>
        <strain evidence="7">cv. WK10039</strain>
    </source>
</reference>
<evidence type="ECO:0000256" key="1">
    <source>
        <dbReference type="ARBA" id="ARBA00022723"/>
    </source>
</evidence>
<dbReference type="InterPro" id="IPR018289">
    <property type="entry name" value="MULE_transposase_dom"/>
</dbReference>